<dbReference type="AlphaFoldDB" id="A0A1I4ZBK2"/>
<keyword evidence="2" id="KW-1185">Reference proteome</keyword>
<dbReference type="InterPro" id="IPR016181">
    <property type="entry name" value="Acyl_CoA_acyltransferase"/>
</dbReference>
<sequence>MIRLPEDPVHECRSMNRYALDHPKPSTQESRWTEVLGDHNPIEIRSLDRADAATSGEPHGTAAFPSGDIVSVSVFGQVAGLPAEYPDDATAPIERRTFVAVAHDISGERTIGIAELRSFDRGLRCRCDVVAEREWLGKGLGTVLMRHLVWISSLLGMQDLRASCAPEEHAVTDLLHSLEFRAWHDEANPAQILHQLHLTRQC</sequence>
<reference evidence="1 2" key="1">
    <citation type="submission" date="2016-10" db="EMBL/GenBank/DDBJ databases">
        <authorList>
            <person name="de Groot N.N."/>
        </authorList>
    </citation>
    <scope>NUCLEOTIDE SEQUENCE [LARGE SCALE GENOMIC DNA]</scope>
    <source>
        <strain evidence="1 2">CGMCC 1.7659</strain>
    </source>
</reference>
<gene>
    <name evidence="1" type="ORF">SAMN05216289_12433</name>
</gene>
<evidence type="ECO:0000313" key="2">
    <source>
        <dbReference type="Proteomes" id="UP000198575"/>
    </source>
</evidence>
<dbReference type="SUPFAM" id="SSF55729">
    <property type="entry name" value="Acyl-CoA N-acyltransferases (Nat)"/>
    <property type="match status" value="1"/>
</dbReference>
<organism evidence="1 2">
    <name type="scientific">Dokdonella immobilis</name>
    <dbReference type="NCBI Taxonomy" id="578942"/>
    <lineage>
        <taxon>Bacteria</taxon>
        <taxon>Pseudomonadati</taxon>
        <taxon>Pseudomonadota</taxon>
        <taxon>Gammaproteobacteria</taxon>
        <taxon>Lysobacterales</taxon>
        <taxon>Rhodanobacteraceae</taxon>
        <taxon>Dokdonella</taxon>
    </lineage>
</organism>
<keyword evidence="1" id="KW-0808">Transferase</keyword>
<name>A0A1I4ZBK2_9GAMM</name>
<dbReference type="Gene3D" id="3.40.630.30">
    <property type="match status" value="1"/>
</dbReference>
<protein>
    <submittedName>
        <fullName evidence="1">Acetyltransferase (GNAT) family protein</fullName>
    </submittedName>
</protein>
<dbReference type="STRING" id="578942.SAMN05216289_12433"/>
<dbReference type="GO" id="GO:0016740">
    <property type="term" value="F:transferase activity"/>
    <property type="evidence" value="ECO:0007669"/>
    <property type="project" value="UniProtKB-KW"/>
</dbReference>
<evidence type="ECO:0000313" key="1">
    <source>
        <dbReference type="EMBL" id="SFN47403.1"/>
    </source>
</evidence>
<dbReference type="Proteomes" id="UP000198575">
    <property type="component" value="Unassembled WGS sequence"/>
</dbReference>
<dbReference type="EMBL" id="FOVF01000024">
    <property type="protein sequence ID" value="SFN47403.1"/>
    <property type="molecule type" value="Genomic_DNA"/>
</dbReference>
<proteinExistence type="predicted"/>
<accession>A0A1I4ZBK2</accession>